<accession>A0A6I6DDZ8</accession>
<dbReference type="AlphaFoldDB" id="A0A6I6DDZ8"/>
<evidence type="ECO:0000313" key="7">
    <source>
        <dbReference type="EMBL" id="QGU00702.1"/>
    </source>
</evidence>
<feature type="transmembrane region" description="Helical" evidence="5">
    <location>
        <begin position="131"/>
        <end position="154"/>
    </location>
</feature>
<keyword evidence="4 5" id="KW-0472">Membrane</keyword>
<protein>
    <recommendedName>
        <fullName evidence="6">Yip1 domain-containing protein</fullName>
    </recommendedName>
</protein>
<feature type="transmembrane region" description="Helical" evidence="5">
    <location>
        <begin position="104"/>
        <end position="125"/>
    </location>
</feature>
<dbReference type="KEGG" id="salq:SYNTR_2108"/>
<keyword evidence="3 5" id="KW-1133">Transmembrane helix</keyword>
<gene>
    <name evidence="7" type="ORF">SYNTR_2108</name>
</gene>
<keyword evidence="2 5" id="KW-0812">Transmembrane</keyword>
<feature type="transmembrane region" description="Helical" evidence="5">
    <location>
        <begin position="30"/>
        <end position="48"/>
    </location>
</feature>
<evidence type="ECO:0000256" key="3">
    <source>
        <dbReference type="ARBA" id="ARBA00022989"/>
    </source>
</evidence>
<organism evidence="7 8">
    <name type="scientific">Candidatus Syntrophocurvum alkaliphilum</name>
    <dbReference type="NCBI Taxonomy" id="2293317"/>
    <lineage>
        <taxon>Bacteria</taxon>
        <taxon>Bacillati</taxon>
        <taxon>Bacillota</taxon>
        <taxon>Clostridia</taxon>
        <taxon>Eubacteriales</taxon>
        <taxon>Syntrophomonadaceae</taxon>
        <taxon>Candidatus Syntrophocurvum</taxon>
    </lineage>
</organism>
<keyword evidence="8" id="KW-1185">Reference proteome</keyword>
<name>A0A6I6DDZ8_9FIRM</name>
<evidence type="ECO:0000256" key="2">
    <source>
        <dbReference type="ARBA" id="ARBA00022692"/>
    </source>
</evidence>
<dbReference type="Proteomes" id="UP000426444">
    <property type="component" value="Chromosome"/>
</dbReference>
<dbReference type="EMBL" id="CP046457">
    <property type="protein sequence ID" value="QGU00702.1"/>
    <property type="molecule type" value="Genomic_DNA"/>
</dbReference>
<evidence type="ECO:0000256" key="4">
    <source>
        <dbReference type="ARBA" id="ARBA00023136"/>
    </source>
</evidence>
<evidence type="ECO:0000256" key="5">
    <source>
        <dbReference type="SAM" id="Phobius"/>
    </source>
</evidence>
<dbReference type="Pfam" id="PF04893">
    <property type="entry name" value="Yip1"/>
    <property type="match status" value="1"/>
</dbReference>
<dbReference type="InterPro" id="IPR006977">
    <property type="entry name" value="Yip1_dom"/>
</dbReference>
<sequence length="199" mass="21609">MSLTDRLYGIIFEPAKTLKIISEEKPVSQALIVFLVVIIFNAVVNQSIDSVVGNNNVHQLAAIQDFVWIFSLFAIIIAVVLLFVQAGLYSLLGDVIYSQQNGRGLLASLSFAHVPGVLGPALYYAGVLAGINWLGAILSLAVSIWVLILQVLAVRESLGLYTYQAVFIFLLPVLVMILLLVVILVVLFSVLPLTGINPF</sequence>
<feature type="transmembrane region" description="Helical" evidence="5">
    <location>
        <begin position="68"/>
        <end position="92"/>
    </location>
</feature>
<dbReference type="GO" id="GO:0016020">
    <property type="term" value="C:membrane"/>
    <property type="evidence" value="ECO:0007669"/>
    <property type="project" value="UniProtKB-SubCell"/>
</dbReference>
<proteinExistence type="predicted"/>
<comment type="subcellular location">
    <subcellularLocation>
        <location evidence="1">Membrane</location>
        <topology evidence="1">Multi-pass membrane protein</topology>
    </subcellularLocation>
</comment>
<feature type="domain" description="Yip1" evidence="6">
    <location>
        <begin position="9"/>
        <end position="183"/>
    </location>
</feature>
<evidence type="ECO:0000256" key="1">
    <source>
        <dbReference type="ARBA" id="ARBA00004141"/>
    </source>
</evidence>
<evidence type="ECO:0000259" key="6">
    <source>
        <dbReference type="Pfam" id="PF04893"/>
    </source>
</evidence>
<dbReference type="RefSeq" id="WP_156204456.1">
    <property type="nucleotide sequence ID" value="NZ_CP046457.1"/>
</dbReference>
<reference evidence="8" key="1">
    <citation type="journal article" date="2019" name="Microbiology">
        <title>Complete Genome Sequence of an Uncultured Bacterium of the Candidate Phylum Bipolaricaulota.</title>
        <authorList>
            <person name="Kadnikov V.V."/>
            <person name="Mardanov A.V."/>
            <person name="Beletsky A.V."/>
            <person name="Frank Y.A."/>
            <person name="Karnachuk O.V."/>
            <person name="Ravin N.V."/>
        </authorList>
    </citation>
    <scope>NUCLEOTIDE SEQUENCE [LARGE SCALE GENOMIC DNA]</scope>
</reference>
<evidence type="ECO:0000313" key="8">
    <source>
        <dbReference type="Proteomes" id="UP000426444"/>
    </source>
</evidence>
<dbReference type="OrthoDB" id="1727020at2"/>
<feature type="transmembrane region" description="Helical" evidence="5">
    <location>
        <begin position="166"/>
        <end position="191"/>
    </location>
</feature>